<protein>
    <submittedName>
        <fullName evidence="1">Uncharacterized protein</fullName>
    </submittedName>
</protein>
<reference evidence="1" key="1">
    <citation type="submission" date="2018-02" db="EMBL/GenBank/DDBJ databases">
        <title>Rhizophora mucronata_Transcriptome.</title>
        <authorList>
            <person name="Meera S.P."/>
            <person name="Sreeshan A."/>
            <person name="Augustine A."/>
        </authorList>
    </citation>
    <scope>NUCLEOTIDE SEQUENCE</scope>
    <source>
        <tissue evidence="1">Leaf</tissue>
    </source>
</reference>
<dbReference type="EMBL" id="GGEC01033166">
    <property type="protein sequence ID" value="MBX13650.1"/>
    <property type="molecule type" value="Transcribed_RNA"/>
</dbReference>
<name>A0A2P2L6P2_RHIMU</name>
<accession>A0A2P2L6P2</accession>
<evidence type="ECO:0000313" key="1">
    <source>
        <dbReference type="EMBL" id="MBX13650.1"/>
    </source>
</evidence>
<organism evidence="1">
    <name type="scientific">Rhizophora mucronata</name>
    <name type="common">Asiatic mangrove</name>
    <dbReference type="NCBI Taxonomy" id="61149"/>
    <lineage>
        <taxon>Eukaryota</taxon>
        <taxon>Viridiplantae</taxon>
        <taxon>Streptophyta</taxon>
        <taxon>Embryophyta</taxon>
        <taxon>Tracheophyta</taxon>
        <taxon>Spermatophyta</taxon>
        <taxon>Magnoliopsida</taxon>
        <taxon>eudicotyledons</taxon>
        <taxon>Gunneridae</taxon>
        <taxon>Pentapetalae</taxon>
        <taxon>rosids</taxon>
        <taxon>fabids</taxon>
        <taxon>Malpighiales</taxon>
        <taxon>Rhizophoraceae</taxon>
        <taxon>Rhizophora</taxon>
    </lineage>
</organism>
<dbReference type="AlphaFoldDB" id="A0A2P2L6P2"/>
<proteinExistence type="predicted"/>
<sequence>MHYQKQISIYHKFKQI</sequence>